<evidence type="ECO:0000313" key="1">
    <source>
        <dbReference type="EMBL" id="MCI55149.1"/>
    </source>
</evidence>
<organism evidence="1 2">
    <name type="scientific">Trifolium medium</name>
    <dbReference type="NCBI Taxonomy" id="97028"/>
    <lineage>
        <taxon>Eukaryota</taxon>
        <taxon>Viridiplantae</taxon>
        <taxon>Streptophyta</taxon>
        <taxon>Embryophyta</taxon>
        <taxon>Tracheophyta</taxon>
        <taxon>Spermatophyta</taxon>
        <taxon>Magnoliopsida</taxon>
        <taxon>eudicotyledons</taxon>
        <taxon>Gunneridae</taxon>
        <taxon>Pentapetalae</taxon>
        <taxon>rosids</taxon>
        <taxon>fabids</taxon>
        <taxon>Fabales</taxon>
        <taxon>Fabaceae</taxon>
        <taxon>Papilionoideae</taxon>
        <taxon>50 kb inversion clade</taxon>
        <taxon>NPAAA clade</taxon>
        <taxon>Hologalegina</taxon>
        <taxon>IRL clade</taxon>
        <taxon>Trifolieae</taxon>
        <taxon>Trifolium</taxon>
    </lineage>
</organism>
<evidence type="ECO:0000313" key="2">
    <source>
        <dbReference type="Proteomes" id="UP000265520"/>
    </source>
</evidence>
<dbReference type="AlphaFoldDB" id="A0A392T287"/>
<sequence>AAGLALGAIDQQVELERMPPARGTGRSARGTGRSARGAACASLFIGSAFF</sequence>
<dbReference type="Proteomes" id="UP000265520">
    <property type="component" value="Unassembled WGS sequence"/>
</dbReference>
<proteinExistence type="predicted"/>
<accession>A0A392T287</accession>
<keyword evidence="2" id="KW-1185">Reference proteome</keyword>
<feature type="non-terminal residue" evidence="1">
    <location>
        <position position="1"/>
    </location>
</feature>
<reference evidence="1 2" key="1">
    <citation type="journal article" date="2018" name="Front. Plant Sci.">
        <title>Red Clover (Trifolium pratense) and Zigzag Clover (T. medium) - A Picture of Genomic Similarities and Differences.</title>
        <authorList>
            <person name="Dluhosova J."/>
            <person name="Istvanek J."/>
            <person name="Nedelnik J."/>
            <person name="Repkova J."/>
        </authorList>
    </citation>
    <scope>NUCLEOTIDE SEQUENCE [LARGE SCALE GENOMIC DNA]</scope>
    <source>
        <strain evidence="2">cv. 10/8</strain>
        <tissue evidence="1">Leaf</tissue>
    </source>
</reference>
<protein>
    <submittedName>
        <fullName evidence="1">Uncharacterized protein</fullName>
    </submittedName>
</protein>
<comment type="caution">
    <text evidence="1">The sequence shown here is derived from an EMBL/GenBank/DDBJ whole genome shotgun (WGS) entry which is preliminary data.</text>
</comment>
<dbReference type="EMBL" id="LXQA010491552">
    <property type="protein sequence ID" value="MCI55149.1"/>
    <property type="molecule type" value="Genomic_DNA"/>
</dbReference>
<name>A0A392T287_9FABA</name>